<evidence type="ECO:0000256" key="8">
    <source>
        <dbReference type="SAM" id="MobiDB-lite"/>
    </source>
</evidence>
<evidence type="ECO:0000256" key="5">
    <source>
        <dbReference type="ARBA" id="ARBA00022840"/>
    </source>
</evidence>
<dbReference type="Pfam" id="PF00271">
    <property type="entry name" value="Helicase_C"/>
    <property type="match status" value="1"/>
</dbReference>
<sequence>MDELDGHRERKRAKKEKHSKDRSHRPEKKDASREKEREREKTAATREREKDRDRERDHMREEAQLSDRRRQRSRSRERKRSRGAEPPRVPRDDDRRDKRRRTAEANAKGAGSSREVADDARRKERKEAERVAEQELLDDEAERRRKRIEAWQRAKAAQAAEEAAASEAAAAPAMIWTLEDEGDEVAADTPAEDGAPGPAQKPVEDEVDPLDAFMAANDAQAAEQNQAIQAGAAAAAAMDEDEIDPLDAFMATSVLPEKQVRRRRYAYDSDSSGDDDEEESEEENDAEWARNTMAGKLSKGDKLGVVDHSKIAYAPFRRSFYIEVPELARMTAAEVAEYRRQLDDIKVRGKDIPKPVKSWNQCGLASRVLDILRKAGFDKPLPIQAQALPVIMGGRDCIGIAKTGSGKTLAFVLPMLRHIKDQPPLASGDGPIALIMAPTRELVVQIGKDVKRFARQLNLTCVCAYGGAALGTQISELKRGTEIVVCTPGRLIDVMATSNGKITNCRRVTYLVMDEADRMFDMGFEPQIMRIISLTRPDRQTVMFSATFPRSVEVLAKTVLDAPVEIQVGGRSVVNADITQVIEIRPVADRFLRLLEILGQWYERGKVLIFVKGQAECDNLFRDLLKVGYPCLSLHGGKDQSDRESTISDFKSDVCNVLVATGVAARGLDVKDLVLVVNFDPPNHHEEYVHRVGRTGRAGNKGTAITFIDASEEEERYAPDLVKALKESGAAIPKDLQELADSHNAKRKAGTVQAHGTGYGGSGFKFDTEEDAQRKAVRKQTAKDAAKEAGLSESDDEGADEGIRRVEPGAAAAAAANAANAATAAANMANLPLDVQERVRAAQELAAKMSAAAVARPPSIVTSGGITFVPGALPGAAAGGVPGEVNPLVAAAQAVANRFSAAAGMPAAATAAAGAARAAALAAQWGVPGVGPAPDMKEAHFEAELEINEFPQHARWKVTHKDSMAMINEMTGAAVTTKGFYVPPGRQPPEGERRLYLLIEGPTENSVRKAKAEIKRILEEYTEKAMRRDAPSSVVGSTGGGSGAGGGALPAPQRPLALMGPS</sequence>
<dbReference type="Gene3D" id="3.40.50.300">
    <property type="entry name" value="P-loop containing nucleotide triphosphate hydrolases"/>
    <property type="match status" value="2"/>
</dbReference>
<keyword evidence="13" id="KW-1185">Reference proteome</keyword>
<feature type="compositionally biased region" description="Basic and acidic residues" evidence="8">
    <location>
        <begin position="115"/>
        <end position="133"/>
    </location>
</feature>
<dbReference type="CDD" id="cd22475">
    <property type="entry name" value="KH-I_AtRH42_like"/>
    <property type="match status" value="1"/>
</dbReference>
<dbReference type="InterPro" id="IPR014014">
    <property type="entry name" value="RNA_helicase_DEAD_Q_motif"/>
</dbReference>
<keyword evidence="3" id="KW-0378">Hydrolase</keyword>
<dbReference type="PROSITE" id="PS51192">
    <property type="entry name" value="HELICASE_ATP_BIND_1"/>
    <property type="match status" value="1"/>
</dbReference>
<evidence type="ECO:0000256" key="2">
    <source>
        <dbReference type="ARBA" id="ARBA00022741"/>
    </source>
</evidence>
<feature type="compositionally biased region" description="Basic residues" evidence="8">
    <location>
        <begin position="69"/>
        <end position="81"/>
    </location>
</feature>
<evidence type="ECO:0000256" key="3">
    <source>
        <dbReference type="ARBA" id="ARBA00022801"/>
    </source>
</evidence>
<feature type="compositionally biased region" description="Basic and acidic residues" evidence="8">
    <location>
        <begin position="27"/>
        <end position="68"/>
    </location>
</feature>
<dbReference type="PANTHER" id="PTHR47958">
    <property type="entry name" value="ATP-DEPENDENT RNA HELICASE DBP3"/>
    <property type="match status" value="1"/>
</dbReference>
<evidence type="ECO:0000256" key="7">
    <source>
        <dbReference type="PROSITE-ProRule" id="PRU00552"/>
    </source>
</evidence>
<dbReference type="GO" id="GO:0016787">
    <property type="term" value="F:hydrolase activity"/>
    <property type="evidence" value="ECO:0007669"/>
    <property type="project" value="UniProtKB-KW"/>
</dbReference>
<feature type="short sequence motif" description="Q motif" evidence="7">
    <location>
        <begin position="357"/>
        <end position="385"/>
    </location>
</feature>
<dbReference type="PROSITE" id="PS51194">
    <property type="entry name" value="HELICASE_CTER"/>
    <property type="match status" value="1"/>
</dbReference>
<keyword evidence="4" id="KW-0347">Helicase</keyword>
<feature type="region of interest" description="Disordered" evidence="8">
    <location>
        <begin position="263"/>
        <end position="287"/>
    </location>
</feature>
<feature type="compositionally biased region" description="Basic residues" evidence="8">
    <location>
        <begin position="9"/>
        <end position="26"/>
    </location>
</feature>
<proteinExistence type="inferred from homology"/>
<organism evidence="12 13">
    <name type="scientific">Elliptochloris bilobata</name>
    <dbReference type="NCBI Taxonomy" id="381761"/>
    <lineage>
        <taxon>Eukaryota</taxon>
        <taxon>Viridiplantae</taxon>
        <taxon>Chlorophyta</taxon>
        <taxon>core chlorophytes</taxon>
        <taxon>Trebouxiophyceae</taxon>
        <taxon>Trebouxiophyceae incertae sedis</taxon>
        <taxon>Elliptochloris clade</taxon>
        <taxon>Elliptochloris</taxon>
    </lineage>
</organism>
<dbReference type="CDD" id="cd18787">
    <property type="entry name" value="SF2_C_DEAD"/>
    <property type="match status" value="1"/>
</dbReference>
<accession>A0AAW1RFQ2</accession>
<feature type="compositionally biased region" description="Gly residues" evidence="8">
    <location>
        <begin position="1037"/>
        <end position="1048"/>
    </location>
</feature>
<dbReference type="FunFam" id="3.40.50.300:FF:000079">
    <property type="entry name" value="probable ATP-dependent RNA helicase DDX17"/>
    <property type="match status" value="1"/>
</dbReference>
<feature type="region of interest" description="Disordered" evidence="8">
    <location>
        <begin position="1023"/>
        <end position="1062"/>
    </location>
</feature>
<feature type="compositionally biased region" description="Low complexity" evidence="8">
    <location>
        <begin position="151"/>
        <end position="173"/>
    </location>
</feature>
<evidence type="ECO:0000313" key="12">
    <source>
        <dbReference type="EMBL" id="KAK9832495.1"/>
    </source>
</evidence>
<dbReference type="InterPro" id="IPR014001">
    <property type="entry name" value="Helicase_ATP-bd"/>
</dbReference>
<evidence type="ECO:0000313" key="13">
    <source>
        <dbReference type="Proteomes" id="UP001445335"/>
    </source>
</evidence>
<dbReference type="GO" id="GO:0003724">
    <property type="term" value="F:RNA helicase activity"/>
    <property type="evidence" value="ECO:0007669"/>
    <property type="project" value="UniProtKB-EC"/>
</dbReference>
<dbReference type="SMART" id="SM00487">
    <property type="entry name" value="DEXDc"/>
    <property type="match status" value="1"/>
</dbReference>
<evidence type="ECO:0000256" key="4">
    <source>
        <dbReference type="ARBA" id="ARBA00022806"/>
    </source>
</evidence>
<keyword evidence="2" id="KW-0547">Nucleotide-binding</keyword>
<dbReference type="GO" id="GO:0003676">
    <property type="term" value="F:nucleic acid binding"/>
    <property type="evidence" value="ECO:0007669"/>
    <property type="project" value="InterPro"/>
</dbReference>
<evidence type="ECO:0000256" key="1">
    <source>
        <dbReference type="ARBA" id="ARBA00012552"/>
    </source>
</evidence>
<evidence type="ECO:0000259" key="10">
    <source>
        <dbReference type="PROSITE" id="PS51194"/>
    </source>
</evidence>
<dbReference type="InterPro" id="IPR011545">
    <property type="entry name" value="DEAD/DEAH_box_helicase_dom"/>
</dbReference>
<feature type="domain" description="DEAD-box RNA helicase Q" evidence="11">
    <location>
        <begin position="357"/>
        <end position="385"/>
    </location>
</feature>
<dbReference type="SUPFAM" id="SSF52540">
    <property type="entry name" value="P-loop containing nucleoside triphosphate hydrolases"/>
    <property type="match status" value="2"/>
</dbReference>
<name>A0AAW1RFQ2_9CHLO</name>
<dbReference type="GO" id="GO:0005524">
    <property type="term" value="F:ATP binding"/>
    <property type="evidence" value="ECO:0007669"/>
    <property type="project" value="UniProtKB-KW"/>
</dbReference>
<dbReference type="Pfam" id="PF00270">
    <property type="entry name" value="DEAD"/>
    <property type="match status" value="1"/>
</dbReference>
<comment type="similarity">
    <text evidence="6">Belongs to the DEAD box helicase family. DDX46/PRP5 subfamily.</text>
</comment>
<dbReference type="InterPro" id="IPR000629">
    <property type="entry name" value="RNA-helicase_DEAD-box_CS"/>
</dbReference>
<dbReference type="AlphaFoldDB" id="A0AAW1RFQ2"/>
<dbReference type="SMART" id="SM00490">
    <property type="entry name" value="HELICc"/>
    <property type="match status" value="1"/>
</dbReference>
<dbReference type="Pfam" id="PF23469">
    <property type="entry name" value="KH_12"/>
    <property type="match status" value="1"/>
</dbReference>
<dbReference type="InterPro" id="IPR056149">
    <property type="entry name" value="PRP5/DDX46/KHDC4_KH"/>
</dbReference>
<evidence type="ECO:0000256" key="6">
    <source>
        <dbReference type="ARBA" id="ARBA00038511"/>
    </source>
</evidence>
<protein>
    <recommendedName>
        <fullName evidence="1">RNA helicase</fullName>
        <ecNumber evidence="1">3.6.4.13</ecNumber>
    </recommendedName>
</protein>
<reference evidence="12 13" key="1">
    <citation type="journal article" date="2024" name="Nat. Commun.">
        <title>Phylogenomics reveals the evolutionary origins of lichenization in chlorophyte algae.</title>
        <authorList>
            <person name="Puginier C."/>
            <person name="Libourel C."/>
            <person name="Otte J."/>
            <person name="Skaloud P."/>
            <person name="Haon M."/>
            <person name="Grisel S."/>
            <person name="Petersen M."/>
            <person name="Berrin J.G."/>
            <person name="Delaux P.M."/>
            <person name="Dal Grande F."/>
            <person name="Keller J."/>
        </authorList>
    </citation>
    <scope>NUCLEOTIDE SEQUENCE [LARGE SCALE GENOMIC DNA]</scope>
    <source>
        <strain evidence="12 13">SAG 245.80</strain>
    </source>
</reference>
<feature type="region of interest" description="Disordered" evidence="8">
    <location>
        <begin position="1"/>
        <end position="207"/>
    </location>
</feature>
<feature type="region of interest" description="Disordered" evidence="8">
    <location>
        <begin position="743"/>
        <end position="800"/>
    </location>
</feature>
<feature type="compositionally biased region" description="Basic and acidic residues" evidence="8">
    <location>
        <begin position="82"/>
        <end position="96"/>
    </location>
</feature>
<comment type="caution">
    <text evidence="12">The sequence shown here is derived from an EMBL/GenBank/DDBJ whole genome shotgun (WGS) entry which is preliminary data.</text>
</comment>
<dbReference type="InterPro" id="IPR027417">
    <property type="entry name" value="P-loop_NTPase"/>
</dbReference>
<dbReference type="InterPro" id="IPR001650">
    <property type="entry name" value="Helicase_C-like"/>
</dbReference>
<dbReference type="Proteomes" id="UP001445335">
    <property type="component" value="Unassembled WGS sequence"/>
</dbReference>
<dbReference type="CDD" id="cd17953">
    <property type="entry name" value="DEADc_DDX46"/>
    <property type="match status" value="1"/>
</dbReference>
<feature type="domain" description="Helicase C-terminal" evidence="10">
    <location>
        <begin position="593"/>
        <end position="740"/>
    </location>
</feature>
<dbReference type="PROSITE" id="PS51195">
    <property type="entry name" value="Q_MOTIF"/>
    <property type="match status" value="1"/>
</dbReference>
<evidence type="ECO:0000259" key="11">
    <source>
        <dbReference type="PROSITE" id="PS51195"/>
    </source>
</evidence>
<feature type="compositionally biased region" description="Acidic residues" evidence="8">
    <location>
        <begin position="271"/>
        <end position="286"/>
    </location>
</feature>
<gene>
    <name evidence="12" type="ORF">WJX81_002163</name>
</gene>
<dbReference type="EC" id="3.6.4.13" evidence="1"/>
<dbReference type="PROSITE" id="PS00039">
    <property type="entry name" value="DEAD_ATP_HELICASE"/>
    <property type="match status" value="1"/>
</dbReference>
<feature type="domain" description="Helicase ATP-binding" evidence="9">
    <location>
        <begin position="388"/>
        <end position="566"/>
    </location>
</feature>
<keyword evidence="5" id="KW-0067">ATP-binding</keyword>
<evidence type="ECO:0000259" key="9">
    <source>
        <dbReference type="PROSITE" id="PS51192"/>
    </source>
</evidence>
<dbReference type="EMBL" id="JALJOU010000041">
    <property type="protein sequence ID" value="KAK9832495.1"/>
    <property type="molecule type" value="Genomic_DNA"/>
</dbReference>